<sequence length="109" mass="11525">MLQENLWDEEGEMEMGDSRQQEQGGLGMGMGMGMMGGESAVRPPFYNIPGHQQLPGGSMHLQPHLQAAPSRFTLDEGRSGGEGRGSEGPGGRDSGGVVCRSFCQSATLI</sequence>
<feature type="region of interest" description="Disordered" evidence="1">
    <location>
        <begin position="1"/>
        <end position="97"/>
    </location>
</feature>
<protein>
    <submittedName>
        <fullName evidence="2">Uncharacterized protein</fullName>
    </submittedName>
</protein>
<organism evidence="2 3">
    <name type="scientific">Vitrella brassicaformis (strain CCMP3155)</name>
    <dbReference type="NCBI Taxonomy" id="1169540"/>
    <lineage>
        <taxon>Eukaryota</taxon>
        <taxon>Sar</taxon>
        <taxon>Alveolata</taxon>
        <taxon>Colpodellida</taxon>
        <taxon>Vitrellaceae</taxon>
        <taxon>Vitrella</taxon>
    </lineage>
</organism>
<feature type="compositionally biased region" description="Gly residues" evidence="1">
    <location>
        <begin position="24"/>
        <end position="36"/>
    </location>
</feature>
<dbReference type="Proteomes" id="UP000041254">
    <property type="component" value="Unassembled WGS sequence"/>
</dbReference>
<proteinExistence type="predicted"/>
<feature type="compositionally biased region" description="Basic and acidic residues" evidence="1">
    <location>
        <begin position="73"/>
        <end position="85"/>
    </location>
</feature>
<dbReference type="AlphaFoldDB" id="A0A0G4GW23"/>
<accession>A0A0G4GW23</accession>
<reference evidence="2 3" key="1">
    <citation type="submission" date="2014-11" db="EMBL/GenBank/DDBJ databases">
        <authorList>
            <person name="Zhu J."/>
            <person name="Qi W."/>
            <person name="Song R."/>
        </authorList>
    </citation>
    <scope>NUCLEOTIDE SEQUENCE [LARGE SCALE GENOMIC DNA]</scope>
</reference>
<dbReference type="InParanoid" id="A0A0G4GW23"/>
<feature type="compositionally biased region" description="Acidic residues" evidence="1">
    <location>
        <begin position="1"/>
        <end position="15"/>
    </location>
</feature>
<dbReference type="EMBL" id="CDMY01000837">
    <property type="protein sequence ID" value="CEM34884.1"/>
    <property type="molecule type" value="Genomic_DNA"/>
</dbReference>
<evidence type="ECO:0000256" key="1">
    <source>
        <dbReference type="SAM" id="MobiDB-lite"/>
    </source>
</evidence>
<name>A0A0G4GW23_VITBC</name>
<dbReference type="VEuPathDB" id="CryptoDB:Vbra_1283"/>
<evidence type="ECO:0000313" key="3">
    <source>
        <dbReference type="Proteomes" id="UP000041254"/>
    </source>
</evidence>
<keyword evidence="3" id="KW-1185">Reference proteome</keyword>
<evidence type="ECO:0000313" key="2">
    <source>
        <dbReference type="EMBL" id="CEM34884.1"/>
    </source>
</evidence>
<gene>
    <name evidence="2" type="ORF">Vbra_1283</name>
</gene>